<name>X6MVG0_RETFI</name>
<dbReference type="Pfam" id="PF23556">
    <property type="entry name" value="TPR_Vps41"/>
    <property type="match status" value="1"/>
</dbReference>
<dbReference type="Proteomes" id="UP000023152">
    <property type="component" value="Unassembled WGS sequence"/>
</dbReference>
<dbReference type="GO" id="GO:0030897">
    <property type="term" value="C:HOPS complex"/>
    <property type="evidence" value="ECO:0007669"/>
    <property type="project" value="TreeGrafter"/>
</dbReference>
<dbReference type="OrthoDB" id="244107at2759"/>
<dbReference type="AlphaFoldDB" id="X6MVG0"/>
<reference evidence="1 2" key="1">
    <citation type="journal article" date="2013" name="Curr. Biol.">
        <title>The Genome of the Foraminiferan Reticulomyxa filosa.</title>
        <authorList>
            <person name="Glockner G."/>
            <person name="Hulsmann N."/>
            <person name="Schleicher M."/>
            <person name="Noegel A.A."/>
            <person name="Eichinger L."/>
            <person name="Gallinger C."/>
            <person name="Pawlowski J."/>
            <person name="Sierra R."/>
            <person name="Euteneuer U."/>
            <person name="Pillet L."/>
            <person name="Moustafa A."/>
            <person name="Platzer M."/>
            <person name="Groth M."/>
            <person name="Szafranski K."/>
            <person name="Schliwa M."/>
        </authorList>
    </citation>
    <scope>NUCLEOTIDE SEQUENCE [LARGE SCALE GENOMIC DNA]</scope>
</reference>
<organism evidence="1 2">
    <name type="scientific">Reticulomyxa filosa</name>
    <dbReference type="NCBI Taxonomy" id="46433"/>
    <lineage>
        <taxon>Eukaryota</taxon>
        <taxon>Sar</taxon>
        <taxon>Rhizaria</taxon>
        <taxon>Retaria</taxon>
        <taxon>Foraminifera</taxon>
        <taxon>Monothalamids</taxon>
        <taxon>Reticulomyxidae</taxon>
        <taxon>Reticulomyxa</taxon>
    </lineage>
</organism>
<evidence type="ECO:0000313" key="2">
    <source>
        <dbReference type="Proteomes" id="UP000023152"/>
    </source>
</evidence>
<dbReference type="GO" id="GO:0034058">
    <property type="term" value="P:endosomal vesicle fusion"/>
    <property type="evidence" value="ECO:0007669"/>
    <property type="project" value="TreeGrafter"/>
</dbReference>
<dbReference type="GO" id="GO:0016236">
    <property type="term" value="P:macroautophagy"/>
    <property type="evidence" value="ECO:0007669"/>
    <property type="project" value="TreeGrafter"/>
</dbReference>
<feature type="non-terminal residue" evidence="1">
    <location>
        <position position="1"/>
    </location>
</feature>
<dbReference type="InterPro" id="IPR045111">
    <property type="entry name" value="Vps41/Vps8"/>
</dbReference>
<dbReference type="EMBL" id="ASPP01016664">
    <property type="protein sequence ID" value="ETO17422.1"/>
    <property type="molecule type" value="Genomic_DNA"/>
</dbReference>
<proteinExistence type="predicted"/>
<evidence type="ECO:0000313" key="1">
    <source>
        <dbReference type="EMBL" id="ETO17422.1"/>
    </source>
</evidence>
<dbReference type="Gene3D" id="1.25.40.10">
    <property type="entry name" value="Tetratricopeptide repeat domain"/>
    <property type="match status" value="1"/>
</dbReference>
<accession>X6MVG0</accession>
<dbReference type="PANTHER" id="PTHR12616">
    <property type="entry name" value="VACUOLAR PROTEIN SORTING VPS41"/>
    <property type="match status" value="1"/>
</dbReference>
<sequence length="338" mass="38906">KKKKKKKKKIIIIIILTHFIHYVYLDTLLGSGDGSEHAKFHNLLASLYVEFNAYKLLQFMTISNNISFPRALSRIRDRVKKMSALTNHALSLCKDKKGVAKKPTFPFDSRFPSKVLELFQWSDILRIYDWYIKRLYECQVYVLDRMGTYEEALQVIVTKIKNMKKAVSFVQTQKDDTLWHKLVNETLANAPDLLPQLLDAVKCRPTVQGEKILSIDLIERIPNDLCVPQLKTKLMTLLQEYAFEEQLHQGAVNVFENDCLKLTKSHVLDCQRGIVVNCDDRPQTCCCIICGIPLSRYPFQNTQENESSGPNVPAEAHDRKDTTLADKAFLTNNKIQLK</sequence>
<comment type="caution">
    <text evidence="1">The sequence shown here is derived from an EMBL/GenBank/DDBJ whole genome shotgun (WGS) entry which is preliminary data.</text>
</comment>
<gene>
    <name evidence="1" type="ORF">RFI_19900</name>
</gene>
<dbReference type="InterPro" id="IPR011990">
    <property type="entry name" value="TPR-like_helical_dom_sf"/>
</dbReference>
<dbReference type="GO" id="GO:0009267">
    <property type="term" value="P:cellular response to starvation"/>
    <property type="evidence" value="ECO:0007669"/>
    <property type="project" value="TreeGrafter"/>
</dbReference>
<protein>
    <submittedName>
        <fullName evidence="1">Uncharacterized protein</fullName>
    </submittedName>
</protein>
<dbReference type="GO" id="GO:0006623">
    <property type="term" value="P:protein targeting to vacuole"/>
    <property type="evidence" value="ECO:0007669"/>
    <property type="project" value="InterPro"/>
</dbReference>
<dbReference type="GO" id="GO:0005770">
    <property type="term" value="C:late endosome"/>
    <property type="evidence" value="ECO:0007669"/>
    <property type="project" value="TreeGrafter"/>
</dbReference>
<keyword evidence="2" id="KW-1185">Reference proteome</keyword>
<dbReference type="PANTHER" id="PTHR12616:SF1">
    <property type="entry name" value="VACUOLAR PROTEIN SORTING-ASSOCIATED PROTEIN 41 HOMOLOG"/>
    <property type="match status" value="1"/>
</dbReference>